<evidence type="ECO:0000313" key="2">
    <source>
        <dbReference type="Proteomes" id="UP000054560"/>
    </source>
</evidence>
<dbReference type="AlphaFoldDB" id="A0A0L0FTV9"/>
<protein>
    <submittedName>
        <fullName evidence="1">Uncharacterized protein</fullName>
    </submittedName>
</protein>
<sequence>MKVRDAFEEIEHEGVEDDSELEVVDKEAQEATKRVLRVSKQQYEVLMKQIRRNGAKKGQHGARWLVPCLETMTWTIP</sequence>
<evidence type="ECO:0000313" key="1">
    <source>
        <dbReference type="EMBL" id="KNC79358.1"/>
    </source>
</evidence>
<proteinExistence type="predicted"/>
<dbReference type="Proteomes" id="UP000054560">
    <property type="component" value="Unassembled WGS sequence"/>
</dbReference>
<dbReference type="EMBL" id="KQ242320">
    <property type="protein sequence ID" value="KNC79358.1"/>
    <property type="molecule type" value="Genomic_DNA"/>
</dbReference>
<keyword evidence="2" id="KW-1185">Reference proteome</keyword>
<organism evidence="1 2">
    <name type="scientific">Sphaeroforma arctica JP610</name>
    <dbReference type="NCBI Taxonomy" id="667725"/>
    <lineage>
        <taxon>Eukaryota</taxon>
        <taxon>Ichthyosporea</taxon>
        <taxon>Ichthyophonida</taxon>
        <taxon>Sphaeroforma</taxon>
    </lineage>
</organism>
<dbReference type="GeneID" id="25908754"/>
<reference evidence="1 2" key="1">
    <citation type="submission" date="2011-02" db="EMBL/GenBank/DDBJ databases">
        <title>The Genome Sequence of Sphaeroforma arctica JP610.</title>
        <authorList>
            <consortium name="The Broad Institute Genome Sequencing Platform"/>
            <person name="Russ C."/>
            <person name="Cuomo C."/>
            <person name="Young S.K."/>
            <person name="Zeng Q."/>
            <person name="Gargeya S."/>
            <person name="Alvarado L."/>
            <person name="Berlin A."/>
            <person name="Chapman S.B."/>
            <person name="Chen Z."/>
            <person name="Freedman E."/>
            <person name="Gellesch M."/>
            <person name="Goldberg J."/>
            <person name="Griggs A."/>
            <person name="Gujja S."/>
            <person name="Heilman E."/>
            <person name="Heiman D."/>
            <person name="Howarth C."/>
            <person name="Mehta T."/>
            <person name="Neiman D."/>
            <person name="Pearson M."/>
            <person name="Roberts A."/>
            <person name="Saif S."/>
            <person name="Shea T."/>
            <person name="Shenoy N."/>
            <person name="Sisk P."/>
            <person name="Stolte C."/>
            <person name="Sykes S."/>
            <person name="White J."/>
            <person name="Yandava C."/>
            <person name="Burger G."/>
            <person name="Gray M.W."/>
            <person name="Holland P.W.H."/>
            <person name="King N."/>
            <person name="Lang F.B.F."/>
            <person name="Roger A.J."/>
            <person name="Ruiz-Trillo I."/>
            <person name="Haas B."/>
            <person name="Nusbaum C."/>
            <person name="Birren B."/>
        </authorList>
    </citation>
    <scope>NUCLEOTIDE SEQUENCE [LARGE SCALE GENOMIC DNA]</scope>
    <source>
        <strain evidence="1 2">JP610</strain>
    </source>
</reference>
<accession>A0A0L0FTV9</accession>
<gene>
    <name evidence="1" type="ORF">SARC_08250</name>
</gene>
<name>A0A0L0FTV9_9EUKA</name>
<dbReference type="RefSeq" id="XP_014153260.1">
    <property type="nucleotide sequence ID" value="XM_014297785.1"/>
</dbReference>